<proteinExistence type="predicted"/>
<evidence type="ECO:0000313" key="3">
    <source>
        <dbReference type="Proteomes" id="UP000294564"/>
    </source>
</evidence>
<dbReference type="Proteomes" id="UP000294564">
    <property type="component" value="Unassembled WGS sequence"/>
</dbReference>
<reference evidence="2 3" key="1">
    <citation type="submission" date="2019-03" db="EMBL/GenBank/DDBJ databases">
        <title>Genomic Encyclopedia of Type Strains, Phase IV (KMG-IV): sequencing the most valuable type-strain genomes for metagenomic binning, comparative biology and taxonomic classification.</title>
        <authorList>
            <person name="Goeker M."/>
        </authorList>
    </citation>
    <scope>NUCLEOTIDE SEQUENCE [LARGE SCALE GENOMIC DNA]</scope>
    <source>
        <strain evidence="2 3">DSM 14836</strain>
    </source>
</reference>
<evidence type="ECO:0000256" key="1">
    <source>
        <dbReference type="SAM" id="Phobius"/>
    </source>
</evidence>
<gene>
    <name evidence="2" type="ORF">EV195_101177</name>
</gene>
<name>A0A4R2P1R8_9FLAO</name>
<keyword evidence="1" id="KW-0472">Membrane</keyword>
<comment type="caution">
    <text evidence="2">The sequence shown here is derived from an EMBL/GenBank/DDBJ whole genome shotgun (WGS) entry which is preliminary data.</text>
</comment>
<sequence>MNKKKFFDFIKSINALRLLFVILIFSSIASGHDRFSDDFEKLGSLILAGLLAIAIAITYFRRD</sequence>
<keyword evidence="1" id="KW-1133">Transmembrane helix</keyword>
<feature type="transmembrane region" description="Helical" evidence="1">
    <location>
        <begin position="41"/>
        <end position="60"/>
    </location>
</feature>
<keyword evidence="1" id="KW-0812">Transmembrane</keyword>
<protein>
    <submittedName>
        <fullName evidence="2">Uncharacterized protein</fullName>
    </submittedName>
</protein>
<organism evidence="2 3">
    <name type="scientific">Tenacibaculum skagerrakense</name>
    <dbReference type="NCBI Taxonomy" id="186571"/>
    <lineage>
        <taxon>Bacteria</taxon>
        <taxon>Pseudomonadati</taxon>
        <taxon>Bacteroidota</taxon>
        <taxon>Flavobacteriia</taxon>
        <taxon>Flavobacteriales</taxon>
        <taxon>Flavobacteriaceae</taxon>
        <taxon>Tenacibaculum</taxon>
    </lineage>
</organism>
<accession>A0A4R2P1R8</accession>
<dbReference type="EMBL" id="SLXM01000001">
    <property type="protein sequence ID" value="TCP28018.1"/>
    <property type="molecule type" value="Genomic_DNA"/>
</dbReference>
<evidence type="ECO:0000313" key="2">
    <source>
        <dbReference type="EMBL" id="TCP28018.1"/>
    </source>
</evidence>
<keyword evidence="3" id="KW-1185">Reference proteome</keyword>
<dbReference type="AlphaFoldDB" id="A0A4R2P1R8"/>
<dbReference type="RefSeq" id="WP_132791574.1">
    <property type="nucleotide sequence ID" value="NZ_SLXM01000001.1"/>
</dbReference>